<accession>A0AAD9JRW6</accession>
<evidence type="ECO:0000313" key="2">
    <source>
        <dbReference type="EMBL" id="KAK2157468.1"/>
    </source>
</evidence>
<evidence type="ECO:0000313" key="3">
    <source>
        <dbReference type="Proteomes" id="UP001208570"/>
    </source>
</evidence>
<feature type="region of interest" description="Disordered" evidence="1">
    <location>
        <begin position="218"/>
        <end position="249"/>
    </location>
</feature>
<sequence>MTSSITNSFLILHAGCESQGYCHFPPYLWRSISNGDGRRPDPEAPYRKWYSRTEYVRNTETWERQKEIEARPTEIVIHHRLYASCSGYDVAAKVPCYRQTKKTRFICVAHEPEGKFRVQHLSEDGPPTFTCLRFEKRTDFIVQVYFAVRSMINVDKLCYDVALQRDEWPWIDIHGPVIPCPLVGGFDFRSYTGDSRIGTESRVATFLAETCVMSHQSLSRQEKTKSESPTAVEFGCKTPKSDHDSSENV</sequence>
<proteinExistence type="predicted"/>
<name>A0AAD9JRW6_9ANNE</name>
<dbReference type="AlphaFoldDB" id="A0AAD9JRW6"/>
<reference evidence="2" key="1">
    <citation type="journal article" date="2023" name="Mol. Biol. Evol.">
        <title>Third-Generation Sequencing Reveals the Adaptive Role of the Epigenome in Three Deep-Sea Polychaetes.</title>
        <authorList>
            <person name="Perez M."/>
            <person name="Aroh O."/>
            <person name="Sun Y."/>
            <person name="Lan Y."/>
            <person name="Juniper S.K."/>
            <person name="Young C.R."/>
            <person name="Angers B."/>
            <person name="Qian P.Y."/>
        </authorList>
    </citation>
    <scope>NUCLEOTIDE SEQUENCE</scope>
    <source>
        <strain evidence="2">P08H-3</strain>
    </source>
</reference>
<dbReference type="EMBL" id="JAODUP010000191">
    <property type="protein sequence ID" value="KAK2157468.1"/>
    <property type="molecule type" value="Genomic_DNA"/>
</dbReference>
<feature type="compositionally biased region" description="Basic and acidic residues" evidence="1">
    <location>
        <begin position="239"/>
        <end position="249"/>
    </location>
</feature>
<comment type="caution">
    <text evidence="2">The sequence shown here is derived from an EMBL/GenBank/DDBJ whole genome shotgun (WGS) entry which is preliminary data.</text>
</comment>
<evidence type="ECO:0000256" key="1">
    <source>
        <dbReference type="SAM" id="MobiDB-lite"/>
    </source>
</evidence>
<gene>
    <name evidence="2" type="ORF">LSH36_191g04088</name>
</gene>
<organism evidence="2 3">
    <name type="scientific">Paralvinella palmiformis</name>
    <dbReference type="NCBI Taxonomy" id="53620"/>
    <lineage>
        <taxon>Eukaryota</taxon>
        <taxon>Metazoa</taxon>
        <taxon>Spiralia</taxon>
        <taxon>Lophotrochozoa</taxon>
        <taxon>Annelida</taxon>
        <taxon>Polychaeta</taxon>
        <taxon>Sedentaria</taxon>
        <taxon>Canalipalpata</taxon>
        <taxon>Terebellida</taxon>
        <taxon>Terebelliformia</taxon>
        <taxon>Alvinellidae</taxon>
        <taxon>Paralvinella</taxon>
    </lineage>
</organism>
<keyword evidence="3" id="KW-1185">Reference proteome</keyword>
<dbReference type="Proteomes" id="UP001208570">
    <property type="component" value="Unassembled WGS sequence"/>
</dbReference>
<protein>
    <submittedName>
        <fullName evidence="2">Uncharacterized protein</fullName>
    </submittedName>
</protein>